<name>A0A8K0EK08_BRALA</name>
<keyword evidence="3" id="KW-1185">Reference proteome</keyword>
<dbReference type="EMBL" id="OV696687">
    <property type="protein sequence ID" value="CAH1254226.1"/>
    <property type="molecule type" value="Genomic_DNA"/>
</dbReference>
<feature type="region of interest" description="Disordered" evidence="1">
    <location>
        <begin position="1"/>
        <end position="26"/>
    </location>
</feature>
<dbReference type="AlphaFoldDB" id="A0A8K0EK08"/>
<feature type="compositionally biased region" description="Polar residues" evidence="1">
    <location>
        <begin position="1"/>
        <end position="13"/>
    </location>
</feature>
<gene>
    <name evidence="2" type="primary">Hypp1318</name>
    <name evidence="2" type="ORF">BLAG_LOCUS13714</name>
</gene>
<accession>A0A8K0EK08</accession>
<protein>
    <submittedName>
        <fullName evidence="2">Hypp1318 protein</fullName>
    </submittedName>
</protein>
<proteinExistence type="predicted"/>
<dbReference type="Proteomes" id="UP000838412">
    <property type="component" value="Chromosome 2"/>
</dbReference>
<evidence type="ECO:0000313" key="3">
    <source>
        <dbReference type="Proteomes" id="UP000838412"/>
    </source>
</evidence>
<evidence type="ECO:0000256" key="1">
    <source>
        <dbReference type="SAM" id="MobiDB-lite"/>
    </source>
</evidence>
<sequence length="68" mass="6944">MPSASYRGSSWDTTAKEKGPKADSVSGKPCTTLIAAAVGDSAEVVEHEKSTVSAAGVCCSPPVITYVR</sequence>
<organism evidence="2 3">
    <name type="scientific">Branchiostoma lanceolatum</name>
    <name type="common">Common lancelet</name>
    <name type="synonym">Amphioxus lanceolatum</name>
    <dbReference type="NCBI Taxonomy" id="7740"/>
    <lineage>
        <taxon>Eukaryota</taxon>
        <taxon>Metazoa</taxon>
        <taxon>Chordata</taxon>
        <taxon>Cephalochordata</taxon>
        <taxon>Leptocardii</taxon>
        <taxon>Amphioxiformes</taxon>
        <taxon>Branchiostomatidae</taxon>
        <taxon>Branchiostoma</taxon>
    </lineage>
</organism>
<reference evidence="2" key="1">
    <citation type="submission" date="2022-01" db="EMBL/GenBank/DDBJ databases">
        <authorList>
            <person name="Braso-Vives M."/>
        </authorList>
    </citation>
    <scope>NUCLEOTIDE SEQUENCE</scope>
</reference>
<evidence type="ECO:0000313" key="2">
    <source>
        <dbReference type="EMBL" id="CAH1254226.1"/>
    </source>
</evidence>